<dbReference type="AlphaFoldDB" id="A0A6N8IFP5"/>
<dbReference type="Pfam" id="PF16945">
    <property type="entry name" value="Phage_r1t_holin"/>
    <property type="match status" value="1"/>
</dbReference>
<organism evidence="1 2">
    <name type="scientific">Gordonibacter urolithinfaciens</name>
    <dbReference type="NCBI Taxonomy" id="1335613"/>
    <lineage>
        <taxon>Bacteria</taxon>
        <taxon>Bacillati</taxon>
        <taxon>Actinomycetota</taxon>
        <taxon>Coriobacteriia</taxon>
        <taxon>Eggerthellales</taxon>
        <taxon>Eggerthellaceae</taxon>
        <taxon>Gordonibacter</taxon>
    </lineage>
</organism>
<reference evidence="1 2" key="1">
    <citation type="submission" date="2019-11" db="EMBL/GenBank/DDBJ databases">
        <title>Whole genome shotgun sequencing (WGS) data from Adlercreutzia equolifaciens ResAG-91, Eggerthella lenta MRI-F36, MRI-F37, MRI-F40, ResAG-49, ResAG-88, ResAG-121, ResAG-145, and Gordonibacter sp. ResAG-5, ResAG-26, ResAG-43, ResAG-50, ResAG-59.</title>
        <authorList>
            <person name="Stoll D.A."/>
            <person name="Danylec N."/>
            <person name="Franz C.M.A.P."/>
            <person name="Huch M."/>
        </authorList>
    </citation>
    <scope>NUCLEOTIDE SEQUENCE [LARGE SCALE GENOMIC DNA]</scope>
    <source>
        <strain evidence="1 2">ResAG-59</strain>
    </source>
</reference>
<dbReference type="InterPro" id="IPR020109">
    <property type="entry name" value="Holin_r1t"/>
</dbReference>
<keyword evidence="2" id="KW-1185">Reference proteome</keyword>
<proteinExistence type="predicted"/>
<name>A0A6N8IFP5_9ACTN</name>
<protein>
    <recommendedName>
        <fullName evidence="3">Holin</fullName>
    </recommendedName>
</protein>
<dbReference type="EMBL" id="WPOC01000006">
    <property type="protein sequence ID" value="MVN14701.1"/>
    <property type="molecule type" value="Genomic_DNA"/>
</dbReference>
<evidence type="ECO:0000313" key="1">
    <source>
        <dbReference type="EMBL" id="MVN14701.1"/>
    </source>
</evidence>
<comment type="caution">
    <text evidence="1">The sequence shown here is derived from an EMBL/GenBank/DDBJ whole genome shotgun (WGS) entry which is preliminary data.</text>
</comment>
<dbReference type="Proteomes" id="UP000468327">
    <property type="component" value="Unassembled WGS sequence"/>
</dbReference>
<sequence>MQTNVKQWVRAAAVRAAKTAAQAALGVIGASAAMGDVQWALVGSAAVLAAIVSTLTSVVGVPEVDEGASIAKIAKQ</sequence>
<accession>A0A6N8IFP5</accession>
<evidence type="ECO:0008006" key="3">
    <source>
        <dbReference type="Google" id="ProtNLM"/>
    </source>
</evidence>
<gene>
    <name evidence="1" type="ORF">GO738_04910</name>
</gene>
<dbReference type="RefSeq" id="WP_123673870.1">
    <property type="nucleotide sequence ID" value="NZ_QIBV01000006.1"/>
</dbReference>
<evidence type="ECO:0000313" key="2">
    <source>
        <dbReference type="Proteomes" id="UP000468327"/>
    </source>
</evidence>